<name>A0A8S8ZQV7_SORMA</name>
<accession>A0A8S8ZQV7</accession>
<protein>
    <submittedName>
        <fullName evidence="1">Uncharacterized protein</fullName>
    </submittedName>
</protein>
<proteinExistence type="predicted"/>
<evidence type="ECO:0000313" key="2">
    <source>
        <dbReference type="Proteomes" id="UP000433876"/>
    </source>
</evidence>
<dbReference type="AlphaFoldDB" id="A0A8S8ZQV7"/>
<comment type="caution">
    <text evidence="1">The sequence shown here is derived from an EMBL/GenBank/DDBJ whole genome shotgun (WGS) entry which is preliminary data.</text>
</comment>
<dbReference type="Proteomes" id="UP000433876">
    <property type="component" value="Unassembled WGS sequence"/>
</dbReference>
<sequence>MIIPVIFLMITALKPDEHLHKGATAESIKRKFCYIADMTTFIKDYIIAPFLAGCAGMLAKLAGMAATLVVWWAGSPCGRRVSRKDKRAQGLLVLVPVGLSRTQRSIASAPAVENGQRLEDPELVVDVVSSHDVLILTAVAMETRTSEVPRFGGALA</sequence>
<gene>
    <name evidence="1" type="ORF">SMACR_09148</name>
</gene>
<dbReference type="EMBL" id="NMPR01000068">
    <property type="protein sequence ID" value="KAA8631808.1"/>
    <property type="molecule type" value="Genomic_DNA"/>
</dbReference>
<dbReference type="VEuPathDB" id="FungiDB:SMAC_09148"/>
<organism evidence="1 2">
    <name type="scientific">Sordaria macrospora</name>
    <dbReference type="NCBI Taxonomy" id="5147"/>
    <lineage>
        <taxon>Eukaryota</taxon>
        <taxon>Fungi</taxon>
        <taxon>Dikarya</taxon>
        <taxon>Ascomycota</taxon>
        <taxon>Pezizomycotina</taxon>
        <taxon>Sordariomycetes</taxon>
        <taxon>Sordariomycetidae</taxon>
        <taxon>Sordariales</taxon>
        <taxon>Sordariaceae</taxon>
        <taxon>Sordaria</taxon>
    </lineage>
</organism>
<evidence type="ECO:0000313" key="1">
    <source>
        <dbReference type="EMBL" id="KAA8631808.1"/>
    </source>
</evidence>
<reference evidence="1 2" key="1">
    <citation type="submission" date="2017-07" db="EMBL/GenBank/DDBJ databases">
        <title>Genome sequence of the Sordaria macrospora wild type strain R19027.</title>
        <authorList>
            <person name="Nowrousian M."/>
            <person name="Teichert I."/>
            <person name="Kueck U."/>
        </authorList>
    </citation>
    <scope>NUCLEOTIDE SEQUENCE [LARGE SCALE GENOMIC DNA]</scope>
    <source>
        <strain evidence="1 2">R19027</strain>
        <tissue evidence="1">Mycelium</tissue>
    </source>
</reference>